<feature type="transmembrane region" description="Helical" evidence="1">
    <location>
        <begin position="21"/>
        <end position="41"/>
    </location>
</feature>
<keyword evidence="1" id="KW-0812">Transmembrane</keyword>
<dbReference type="SUPFAM" id="SSF53335">
    <property type="entry name" value="S-adenosyl-L-methionine-dependent methyltransferases"/>
    <property type="match status" value="1"/>
</dbReference>
<dbReference type="InterPro" id="IPR019410">
    <property type="entry name" value="Methyltransf_16"/>
</dbReference>
<dbReference type="Gene3D" id="3.40.50.150">
    <property type="entry name" value="Vaccinia Virus protein VP39"/>
    <property type="match status" value="1"/>
</dbReference>
<evidence type="ECO:0000256" key="1">
    <source>
        <dbReference type="SAM" id="Phobius"/>
    </source>
</evidence>
<keyword evidence="1" id="KW-0472">Membrane</keyword>
<keyword evidence="1" id="KW-1133">Transmembrane helix</keyword>
<dbReference type="InterPro" id="IPR029063">
    <property type="entry name" value="SAM-dependent_MTases_sf"/>
</dbReference>
<name>A0A6U4RZ27_HEMAN</name>
<dbReference type="Pfam" id="PF10294">
    <property type="entry name" value="Methyltransf_16"/>
    <property type="match status" value="1"/>
</dbReference>
<dbReference type="PANTHER" id="PTHR14614">
    <property type="entry name" value="HEPATOCELLULAR CARCINOMA-ASSOCIATED ANTIGEN"/>
    <property type="match status" value="1"/>
</dbReference>
<sequence>MGGLLRNHPVEMLFRANRVGGGGAGMTLLGWLVCLLVPLSANLHVAPNTAVLSLRASSAFAIRNATSRFAAIELRETPLQFAQTEASPLFLPTQYGQGQGRQIKTFVFRDSIAVTLNELSHEEAGIGASTFDAAVALGAWLVQNRGVVRGKSVLELGAGTGLVGCVCAGVGAANVLLTDVNSSDVVAAGAGPMLFSNLEANVCSNSHGDGVLSCVPFEWGGELQGRAEGSFDVVVGSDLYYSASSIAPLCSAVRKYLSKPHPQPPLCLWATLGIADAFGCCLSPWVADGDVVVCRARGMLSVTVTHGKDRRGGADG</sequence>
<reference evidence="2" key="1">
    <citation type="submission" date="2021-01" db="EMBL/GenBank/DDBJ databases">
        <authorList>
            <person name="Corre E."/>
            <person name="Pelletier E."/>
            <person name="Niang G."/>
            <person name="Scheremetjew M."/>
            <person name="Finn R."/>
            <person name="Kale V."/>
            <person name="Holt S."/>
            <person name="Cochrane G."/>
            <person name="Meng A."/>
            <person name="Brown T."/>
            <person name="Cohen L."/>
        </authorList>
    </citation>
    <scope>NUCLEOTIDE SEQUENCE</scope>
    <source>
        <strain evidence="2">CCMP644</strain>
    </source>
</reference>
<accession>A0A6U4RZ27</accession>
<gene>
    <name evidence="2" type="ORF">HAND00432_LOCUS1426</name>
    <name evidence="3" type="ORF">HAND00432_LOCUS1427</name>
</gene>
<evidence type="ECO:0000313" key="3">
    <source>
        <dbReference type="EMBL" id="CAD8946909.1"/>
    </source>
</evidence>
<dbReference type="EMBL" id="HBFX01002357">
    <property type="protein sequence ID" value="CAD8946908.1"/>
    <property type="molecule type" value="Transcribed_RNA"/>
</dbReference>
<protein>
    <submittedName>
        <fullName evidence="2">Uncharacterized protein</fullName>
    </submittedName>
</protein>
<dbReference type="AlphaFoldDB" id="A0A6U4RZ27"/>
<dbReference type="EMBL" id="HBFX01002358">
    <property type="protein sequence ID" value="CAD8946909.1"/>
    <property type="molecule type" value="Transcribed_RNA"/>
</dbReference>
<organism evidence="2">
    <name type="scientific">Hemiselmis andersenii</name>
    <name type="common">Cryptophyte alga</name>
    <dbReference type="NCBI Taxonomy" id="464988"/>
    <lineage>
        <taxon>Eukaryota</taxon>
        <taxon>Cryptophyceae</taxon>
        <taxon>Cryptomonadales</taxon>
        <taxon>Hemiselmidaceae</taxon>
        <taxon>Hemiselmis</taxon>
    </lineage>
</organism>
<proteinExistence type="predicted"/>
<evidence type="ECO:0000313" key="2">
    <source>
        <dbReference type="EMBL" id="CAD8946908.1"/>
    </source>
</evidence>